<dbReference type="GO" id="GO:0006508">
    <property type="term" value="P:proteolysis"/>
    <property type="evidence" value="ECO:0007669"/>
    <property type="project" value="UniProtKB-KW"/>
</dbReference>
<feature type="transmembrane region" description="Helical" evidence="4">
    <location>
        <begin position="407"/>
        <end position="428"/>
    </location>
</feature>
<keyword evidence="5" id="KW-0732">Signal</keyword>
<dbReference type="InterPro" id="IPR000668">
    <property type="entry name" value="Peptidase_C1A_C"/>
</dbReference>
<dbReference type="Gene3D" id="3.90.70.10">
    <property type="entry name" value="Cysteine proteinases"/>
    <property type="match status" value="1"/>
</dbReference>
<accession>A0A1V9ZDQ8</accession>
<dbReference type="OrthoDB" id="190265at2759"/>
<feature type="compositionally biased region" description="Basic and acidic residues" evidence="3">
    <location>
        <begin position="353"/>
        <end position="372"/>
    </location>
</feature>
<keyword evidence="4" id="KW-1133">Transmembrane helix</keyword>
<gene>
    <name evidence="7" type="ORF">THRCLA_07370</name>
</gene>
<evidence type="ECO:0000256" key="2">
    <source>
        <dbReference type="ARBA" id="ARBA00023145"/>
    </source>
</evidence>
<dbReference type="FunFam" id="3.90.70.10:FF:000117">
    <property type="entry name" value="Probable papain cysteine protease"/>
    <property type="match status" value="1"/>
</dbReference>
<dbReference type="SUPFAM" id="SSF54001">
    <property type="entry name" value="Cysteine proteinases"/>
    <property type="match status" value="1"/>
</dbReference>
<dbReference type="InterPro" id="IPR013128">
    <property type="entry name" value="Peptidase_C1A"/>
</dbReference>
<keyword evidence="7" id="KW-0645">Protease</keyword>
<evidence type="ECO:0000313" key="8">
    <source>
        <dbReference type="Proteomes" id="UP000243217"/>
    </source>
</evidence>
<keyword evidence="7" id="KW-0378">Hydrolase</keyword>
<keyword evidence="8" id="KW-1185">Reference proteome</keyword>
<feature type="domain" description="Peptidase C1A papain C-terminal" evidence="6">
    <location>
        <begin position="55"/>
        <end position="304"/>
    </location>
</feature>
<dbReference type="GO" id="GO:0008234">
    <property type="term" value="F:cysteine-type peptidase activity"/>
    <property type="evidence" value="ECO:0007669"/>
    <property type="project" value="InterPro"/>
</dbReference>
<proteinExistence type="inferred from homology"/>
<dbReference type="SMART" id="SM00645">
    <property type="entry name" value="Pept_C1"/>
    <property type="match status" value="1"/>
</dbReference>
<comment type="similarity">
    <text evidence="1">Belongs to the peptidase C1 family.</text>
</comment>
<dbReference type="STRING" id="74557.A0A1V9ZDQ8"/>
<sequence>MRIIHLLFVVTFVCLTLAKSKAACHKCHRTWKHREHPKYRDMSKAIEEALELSKFPKHYDWCDLGMCTSSWNQHIPQYCGSCFAHGSLSSANDRIKILHHKLGYKGPDVMLGRQSFLNCAPGHGLSEGCKGGEPADVYEFMRVYGLPDETCLPYNATDHSKYAQQYNGTCPPEGFCMNCMYTPESPDVAQCFPVTKMVRYRAKKYGRIEGEYAMIKELQNGPITCGIAVTPEFKFNYSVGIFNDTTNGTLIDHDVEIVGYGEEKGIKFWRARNSWGTYWGENGFFRIVRGVNNAFIESDCHYMIPDITEEELVWKKKPIYGGSIFGLQPIDEVAAQKHPLQDTSFITLNDTQQESHEIPEKGKHTPHPEDIVIPKTHHEKPKDKLPIEKKSDFMAYQQPPTITASSLSMGLAFLTVGCVGFVISMIAATKLRQARYQIIE</sequence>
<keyword evidence="4" id="KW-0812">Transmembrane</keyword>
<evidence type="ECO:0000256" key="3">
    <source>
        <dbReference type="SAM" id="MobiDB-lite"/>
    </source>
</evidence>
<feature type="chain" id="PRO_5018640851" evidence="5">
    <location>
        <begin position="19"/>
        <end position="440"/>
    </location>
</feature>
<organism evidence="7 8">
    <name type="scientific">Thraustotheca clavata</name>
    <dbReference type="NCBI Taxonomy" id="74557"/>
    <lineage>
        <taxon>Eukaryota</taxon>
        <taxon>Sar</taxon>
        <taxon>Stramenopiles</taxon>
        <taxon>Oomycota</taxon>
        <taxon>Saprolegniomycetes</taxon>
        <taxon>Saprolegniales</taxon>
        <taxon>Achlyaceae</taxon>
        <taxon>Thraustotheca</taxon>
    </lineage>
</organism>
<dbReference type="InterPro" id="IPR038765">
    <property type="entry name" value="Papain-like_cys_pep_sf"/>
</dbReference>
<evidence type="ECO:0000259" key="6">
    <source>
        <dbReference type="SMART" id="SM00645"/>
    </source>
</evidence>
<evidence type="ECO:0000256" key="5">
    <source>
        <dbReference type="SAM" id="SignalP"/>
    </source>
</evidence>
<dbReference type="Proteomes" id="UP000243217">
    <property type="component" value="Unassembled WGS sequence"/>
</dbReference>
<dbReference type="PANTHER" id="PTHR12411">
    <property type="entry name" value="CYSTEINE PROTEASE FAMILY C1-RELATED"/>
    <property type="match status" value="1"/>
</dbReference>
<dbReference type="EMBL" id="JNBS01001987">
    <property type="protein sequence ID" value="OQR96119.1"/>
    <property type="molecule type" value="Genomic_DNA"/>
</dbReference>
<name>A0A1V9ZDQ8_9STRA</name>
<dbReference type="AlphaFoldDB" id="A0A1V9ZDQ8"/>
<protein>
    <submittedName>
        <fullName evidence="7">Cathepsin B, cysteine protease family C01A</fullName>
    </submittedName>
</protein>
<evidence type="ECO:0000256" key="4">
    <source>
        <dbReference type="SAM" id="Phobius"/>
    </source>
</evidence>
<evidence type="ECO:0000256" key="1">
    <source>
        <dbReference type="ARBA" id="ARBA00008455"/>
    </source>
</evidence>
<reference evidence="7 8" key="1">
    <citation type="journal article" date="2014" name="Genome Biol. Evol.">
        <title>The secreted proteins of Achlya hypogyna and Thraustotheca clavata identify the ancestral oomycete secretome and reveal gene acquisitions by horizontal gene transfer.</title>
        <authorList>
            <person name="Misner I."/>
            <person name="Blouin N."/>
            <person name="Leonard G."/>
            <person name="Richards T.A."/>
            <person name="Lane C.E."/>
        </authorList>
    </citation>
    <scope>NUCLEOTIDE SEQUENCE [LARGE SCALE GENOMIC DNA]</scope>
    <source>
        <strain evidence="7 8">ATCC 34112</strain>
    </source>
</reference>
<keyword evidence="2" id="KW-0865">Zymogen</keyword>
<keyword evidence="4" id="KW-0472">Membrane</keyword>
<feature type="region of interest" description="Disordered" evidence="3">
    <location>
        <begin position="352"/>
        <end position="383"/>
    </location>
</feature>
<comment type="caution">
    <text evidence="7">The sequence shown here is derived from an EMBL/GenBank/DDBJ whole genome shotgun (WGS) entry which is preliminary data.</text>
</comment>
<feature type="signal peptide" evidence="5">
    <location>
        <begin position="1"/>
        <end position="18"/>
    </location>
</feature>
<evidence type="ECO:0000313" key="7">
    <source>
        <dbReference type="EMBL" id="OQR96119.1"/>
    </source>
</evidence>
<dbReference type="Pfam" id="PF00112">
    <property type="entry name" value="Peptidase_C1"/>
    <property type="match status" value="1"/>
</dbReference>